<evidence type="ECO:0000259" key="2">
    <source>
        <dbReference type="Pfam" id="PF14300"/>
    </source>
</evidence>
<dbReference type="InterPro" id="IPR016024">
    <property type="entry name" value="ARM-type_fold"/>
</dbReference>
<accession>A0A518HSU9</accession>
<gene>
    <name evidence="3" type="ORF">Enr13x_37440</name>
</gene>
<evidence type="ECO:0000313" key="4">
    <source>
        <dbReference type="Proteomes" id="UP000319004"/>
    </source>
</evidence>
<dbReference type="AlphaFoldDB" id="A0A518HSU9"/>
<name>A0A518HSU9_9BACT</name>
<dbReference type="Pfam" id="PF14300">
    <property type="entry name" value="DMP19"/>
    <property type="match status" value="1"/>
</dbReference>
<evidence type="ECO:0000313" key="3">
    <source>
        <dbReference type="EMBL" id="QDV43884.1"/>
    </source>
</evidence>
<protein>
    <recommendedName>
        <fullName evidence="2">DNA mimic protein DMP19 C-terminal domain-containing protein</fullName>
    </recommendedName>
</protein>
<feature type="domain" description="DNA mimic protein DMP19 C-terminal" evidence="2">
    <location>
        <begin position="401"/>
        <end position="505"/>
    </location>
</feature>
<keyword evidence="1" id="KW-0472">Membrane</keyword>
<dbReference type="SUPFAM" id="SSF48371">
    <property type="entry name" value="ARM repeat"/>
    <property type="match status" value="1"/>
</dbReference>
<dbReference type="InterPro" id="IPR011989">
    <property type="entry name" value="ARM-like"/>
</dbReference>
<dbReference type="Proteomes" id="UP000319004">
    <property type="component" value="Chromosome"/>
</dbReference>
<evidence type="ECO:0000256" key="1">
    <source>
        <dbReference type="SAM" id="Phobius"/>
    </source>
</evidence>
<dbReference type="Gene3D" id="1.25.10.10">
    <property type="entry name" value="Leucine-rich Repeat Variant"/>
    <property type="match status" value="1"/>
</dbReference>
<reference evidence="3 4" key="1">
    <citation type="submission" date="2019-03" db="EMBL/GenBank/DDBJ databases">
        <title>Deep-cultivation of Planctomycetes and their phenomic and genomic characterization uncovers novel biology.</title>
        <authorList>
            <person name="Wiegand S."/>
            <person name="Jogler M."/>
            <person name="Boedeker C."/>
            <person name="Pinto D."/>
            <person name="Vollmers J."/>
            <person name="Rivas-Marin E."/>
            <person name="Kohn T."/>
            <person name="Peeters S.H."/>
            <person name="Heuer A."/>
            <person name="Rast P."/>
            <person name="Oberbeckmann S."/>
            <person name="Bunk B."/>
            <person name="Jeske O."/>
            <person name="Meyerdierks A."/>
            <person name="Storesund J.E."/>
            <person name="Kallscheuer N."/>
            <person name="Luecker S."/>
            <person name="Lage O.M."/>
            <person name="Pohl T."/>
            <person name="Merkel B.J."/>
            <person name="Hornburger P."/>
            <person name="Mueller R.-W."/>
            <person name="Bruemmer F."/>
            <person name="Labrenz M."/>
            <person name="Spormann A.M."/>
            <person name="Op den Camp H."/>
            <person name="Overmann J."/>
            <person name="Amann R."/>
            <person name="Jetten M.S.M."/>
            <person name="Mascher T."/>
            <person name="Medema M.H."/>
            <person name="Devos D.P."/>
            <person name="Kaster A.-K."/>
            <person name="Ovreas L."/>
            <person name="Rohde M."/>
            <person name="Galperin M.Y."/>
            <person name="Jogler C."/>
        </authorList>
    </citation>
    <scope>NUCLEOTIDE SEQUENCE [LARGE SCALE GENOMIC DNA]</scope>
    <source>
        <strain evidence="3 4">Enr13</strain>
    </source>
</reference>
<dbReference type="Gene3D" id="1.20.1420.60">
    <property type="match status" value="1"/>
</dbReference>
<dbReference type="EMBL" id="CP037423">
    <property type="protein sequence ID" value="QDV43884.1"/>
    <property type="molecule type" value="Genomic_DNA"/>
</dbReference>
<dbReference type="InterPro" id="IPR025402">
    <property type="entry name" value="DMP19_C"/>
</dbReference>
<keyword evidence="1" id="KW-0812">Transmembrane</keyword>
<sequence length="520" mass="58387">MSQIESEFKEPGFEPGTGAVLRGRLKFVVTKRREVGMAKFVIIGVVILVAASIGIFQYLHIRTNRAQKEPGFREFVKDPNLWNEMIAESEDAGVFAEAAESWDSDQITQQIKRYVFGSETTRELWALGRQLKELSPRTNDALLAILKDESLNEKLSALQQGDLFEEAPIMRVCELFDGNLPAEAIALLTPALSHPSDQIRKECGLAIAESGWAEALPAIKQSLADDDEYVRSYALIGMTRAIEANKLSAEIRSGVLPDLENLVASGRNVEDAARLFAQLDAARAESYLLSDAVLDPKKNSLHEILRVIGQFDFSIDRETVKSLVTTYAGREMEYPNTYALGETLALLGRFKVAEDTALLKEYCSHSEDRVSDGAARGLLASHDLRGFQDRIWQKEESGGWESLNREQQMYLAVFWLDAEVNNGGHSQYFFNSAGANWQLALDGLEAMGFKQRLEIFEGVLKLFGDQKPFRDRGKRQDQLASVYTKHEGAFDKFDSQYYKAKESVEVFSTRFVIENADKFK</sequence>
<dbReference type="OrthoDB" id="208245at2"/>
<dbReference type="KEGG" id="snep:Enr13x_37440"/>
<organism evidence="3 4">
    <name type="scientific">Stieleria neptunia</name>
    <dbReference type="NCBI Taxonomy" id="2527979"/>
    <lineage>
        <taxon>Bacteria</taxon>
        <taxon>Pseudomonadati</taxon>
        <taxon>Planctomycetota</taxon>
        <taxon>Planctomycetia</taxon>
        <taxon>Pirellulales</taxon>
        <taxon>Pirellulaceae</taxon>
        <taxon>Stieleria</taxon>
    </lineage>
</organism>
<keyword evidence="1" id="KW-1133">Transmembrane helix</keyword>
<feature type="transmembrane region" description="Helical" evidence="1">
    <location>
        <begin position="40"/>
        <end position="59"/>
    </location>
</feature>
<keyword evidence="4" id="KW-1185">Reference proteome</keyword>
<proteinExistence type="predicted"/>